<dbReference type="Proteomes" id="UP000808349">
    <property type="component" value="Unassembled WGS sequence"/>
</dbReference>
<sequence>MKIKNWYYGNNSGCTYKTNYFEKLPSILPNYLFVFNKPKSNLIELKGITSPLKFRRAFIEFCVQIKPGLSPQDCNLQPTNCSTYFDETQYKIDRFIDKGANNKLWPDSTIHRKPVLNCCQYCEINSSKD</sequence>
<evidence type="ECO:0000313" key="1">
    <source>
        <dbReference type="EMBL" id="MBK9717517.1"/>
    </source>
</evidence>
<name>A0A9D7S9B6_9BACT</name>
<accession>A0A9D7S9B6</accession>
<organism evidence="1 2">
    <name type="scientific">Candidatus Defluviibacterium haderslevense</name>
    <dbReference type="NCBI Taxonomy" id="2981993"/>
    <lineage>
        <taxon>Bacteria</taxon>
        <taxon>Pseudomonadati</taxon>
        <taxon>Bacteroidota</taxon>
        <taxon>Saprospiria</taxon>
        <taxon>Saprospirales</taxon>
        <taxon>Saprospiraceae</taxon>
        <taxon>Candidatus Defluviibacterium</taxon>
    </lineage>
</organism>
<comment type="caution">
    <text evidence="1">The sequence shown here is derived from an EMBL/GenBank/DDBJ whole genome shotgun (WGS) entry which is preliminary data.</text>
</comment>
<evidence type="ECO:0000313" key="2">
    <source>
        <dbReference type="Proteomes" id="UP000808349"/>
    </source>
</evidence>
<dbReference type="AlphaFoldDB" id="A0A9D7S9B6"/>
<gene>
    <name evidence="1" type="ORF">IPO85_08400</name>
</gene>
<protein>
    <submittedName>
        <fullName evidence="1">Uncharacterized protein</fullName>
    </submittedName>
</protein>
<proteinExistence type="predicted"/>
<dbReference type="EMBL" id="JADKFW010000004">
    <property type="protein sequence ID" value="MBK9717517.1"/>
    <property type="molecule type" value="Genomic_DNA"/>
</dbReference>
<reference evidence="1 2" key="1">
    <citation type="submission" date="2020-10" db="EMBL/GenBank/DDBJ databases">
        <title>Connecting structure to function with the recovery of over 1000 high-quality activated sludge metagenome-assembled genomes encoding full-length rRNA genes using long-read sequencing.</title>
        <authorList>
            <person name="Singleton C.M."/>
            <person name="Petriglieri F."/>
            <person name="Kristensen J.M."/>
            <person name="Kirkegaard R.H."/>
            <person name="Michaelsen T.Y."/>
            <person name="Andersen M.H."/>
            <person name="Karst S.M."/>
            <person name="Dueholm M.S."/>
            <person name="Nielsen P.H."/>
            <person name="Albertsen M."/>
        </authorList>
    </citation>
    <scope>NUCLEOTIDE SEQUENCE [LARGE SCALE GENOMIC DNA]</scope>
    <source>
        <strain evidence="1">Ribe_18-Q3-R11-54_BAT3C.373</strain>
    </source>
</reference>